<feature type="compositionally biased region" description="Polar residues" evidence="1">
    <location>
        <begin position="1"/>
        <end position="10"/>
    </location>
</feature>
<name>A0A0G4PCT5_PENC3</name>
<feature type="region of interest" description="Disordered" evidence="1">
    <location>
        <begin position="1"/>
        <end position="21"/>
    </location>
</feature>
<protein>
    <submittedName>
        <fullName evidence="2">Str. FM013</fullName>
    </submittedName>
</protein>
<dbReference type="AlphaFoldDB" id="A0A0G4PCT5"/>
<proteinExistence type="predicted"/>
<sequence>MNPSKLQKSNDVPPPPATPRKARFGLVSKVEIPACDPSYTPHFPLGTLPLSGSTLTT</sequence>
<evidence type="ECO:0000313" key="3">
    <source>
        <dbReference type="Proteomes" id="UP000053732"/>
    </source>
</evidence>
<gene>
    <name evidence="2" type="ORF">PCAMFM013_S011g000144</name>
</gene>
<dbReference type="EMBL" id="HG793144">
    <property type="protein sequence ID" value="CRL24150.1"/>
    <property type="molecule type" value="Genomic_DNA"/>
</dbReference>
<reference evidence="2 3" key="1">
    <citation type="journal article" date="2014" name="Nat. Commun.">
        <title>Multiple recent horizontal transfers of a large genomic region in cheese making fungi.</title>
        <authorList>
            <person name="Cheeseman K."/>
            <person name="Ropars J."/>
            <person name="Renault P."/>
            <person name="Dupont J."/>
            <person name="Gouzy J."/>
            <person name="Branca A."/>
            <person name="Abraham A.L."/>
            <person name="Ceppi M."/>
            <person name="Conseiller E."/>
            <person name="Debuchy R."/>
            <person name="Malagnac F."/>
            <person name="Goarin A."/>
            <person name="Silar P."/>
            <person name="Lacoste S."/>
            <person name="Sallet E."/>
            <person name="Bensimon A."/>
            <person name="Giraud T."/>
            <person name="Brygoo Y."/>
        </authorList>
    </citation>
    <scope>NUCLEOTIDE SEQUENCE [LARGE SCALE GENOMIC DNA]</scope>
    <source>
        <strain evidence="3">FM 013</strain>
    </source>
</reference>
<keyword evidence="3" id="KW-1185">Reference proteome</keyword>
<accession>A0A0G4PCT5</accession>
<organism evidence="2 3">
    <name type="scientific">Penicillium camemberti (strain FM 013)</name>
    <dbReference type="NCBI Taxonomy" id="1429867"/>
    <lineage>
        <taxon>Eukaryota</taxon>
        <taxon>Fungi</taxon>
        <taxon>Dikarya</taxon>
        <taxon>Ascomycota</taxon>
        <taxon>Pezizomycotina</taxon>
        <taxon>Eurotiomycetes</taxon>
        <taxon>Eurotiomycetidae</taxon>
        <taxon>Eurotiales</taxon>
        <taxon>Aspergillaceae</taxon>
        <taxon>Penicillium</taxon>
    </lineage>
</organism>
<evidence type="ECO:0000256" key="1">
    <source>
        <dbReference type="SAM" id="MobiDB-lite"/>
    </source>
</evidence>
<evidence type="ECO:0000313" key="2">
    <source>
        <dbReference type="EMBL" id="CRL24150.1"/>
    </source>
</evidence>
<dbReference type="Proteomes" id="UP000053732">
    <property type="component" value="Unassembled WGS sequence"/>
</dbReference>